<accession>A0A7X0MVD8</accession>
<proteinExistence type="predicted"/>
<sequence>MPFKKSHVPPELLEKNRPQQQRAVQTYEGILKAACELLIELGVERISTNLIAERAGITVPALYRYFKNKYAVLYALGARLMDRQNQILVEWHETYFDPSEPEKLFAEVEGLVRQTYEVTREQPASLAVLSAMRAIPILQEVRLQSHKRMTQWLLSQWQAYYKVDEDESRIALQSRLSMEVAMTAVEMAIEDDETSAEMAIEEAAKIIVLYWRDMIKSLEYIGQ</sequence>
<dbReference type="InParanoid" id="A0A7X0MVD8"/>
<dbReference type="RefSeq" id="WP_166849719.1">
    <property type="nucleotide sequence ID" value="NZ_JAAONY010000001.1"/>
</dbReference>
<evidence type="ECO:0000256" key="3">
    <source>
        <dbReference type="ARBA" id="ARBA00023163"/>
    </source>
</evidence>
<dbReference type="EMBL" id="JACHHT010000001">
    <property type="protein sequence ID" value="MBB6520995.1"/>
    <property type="molecule type" value="Genomic_DNA"/>
</dbReference>
<name>A0A7X0MVD8_9GAMM</name>
<evidence type="ECO:0000259" key="5">
    <source>
        <dbReference type="PROSITE" id="PS50977"/>
    </source>
</evidence>
<keyword evidence="2 4" id="KW-0238">DNA-binding</keyword>
<evidence type="ECO:0000256" key="2">
    <source>
        <dbReference type="ARBA" id="ARBA00023125"/>
    </source>
</evidence>
<feature type="domain" description="HTH tetR-type" evidence="5">
    <location>
        <begin position="24"/>
        <end position="84"/>
    </location>
</feature>
<evidence type="ECO:0000256" key="1">
    <source>
        <dbReference type="ARBA" id="ARBA00023015"/>
    </source>
</evidence>
<protein>
    <submittedName>
        <fullName evidence="6">AcrR family transcriptional regulator</fullName>
    </submittedName>
</protein>
<dbReference type="PROSITE" id="PS50977">
    <property type="entry name" value="HTH_TETR_2"/>
    <property type="match status" value="1"/>
</dbReference>
<dbReference type="InterPro" id="IPR009057">
    <property type="entry name" value="Homeodomain-like_sf"/>
</dbReference>
<evidence type="ECO:0000256" key="4">
    <source>
        <dbReference type="PROSITE-ProRule" id="PRU00335"/>
    </source>
</evidence>
<feature type="DNA-binding region" description="H-T-H motif" evidence="4">
    <location>
        <begin position="47"/>
        <end position="66"/>
    </location>
</feature>
<dbReference type="GO" id="GO:0003700">
    <property type="term" value="F:DNA-binding transcription factor activity"/>
    <property type="evidence" value="ECO:0007669"/>
    <property type="project" value="TreeGrafter"/>
</dbReference>
<dbReference type="InterPro" id="IPR001647">
    <property type="entry name" value="HTH_TetR"/>
</dbReference>
<comment type="caution">
    <text evidence="6">The sequence shown here is derived from an EMBL/GenBank/DDBJ whole genome shotgun (WGS) entry which is preliminary data.</text>
</comment>
<organism evidence="6 7">
    <name type="scientific">Pseudoteredinibacter isoporae</name>
    <dbReference type="NCBI Taxonomy" id="570281"/>
    <lineage>
        <taxon>Bacteria</taxon>
        <taxon>Pseudomonadati</taxon>
        <taxon>Pseudomonadota</taxon>
        <taxon>Gammaproteobacteria</taxon>
        <taxon>Cellvibrionales</taxon>
        <taxon>Cellvibrionaceae</taxon>
        <taxon>Pseudoteredinibacter</taxon>
    </lineage>
</organism>
<dbReference type="PRINTS" id="PR00455">
    <property type="entry name" value="HTHTETR"/>
</dbReference>
<evidence type="ECO:0000313" key="7">
    <source>
        <dbReference type="Proteomes" id="UP000528457"/>
    </source>
</evidence>
<keyword evidence="3" id="KW-0804">Transcription</keyword>
<dbReference type="PANTHER" id="PTHR30055:SF234">
    <property type="entry name" value="HTH-TYPE TRANSCRIPTIONAL REGULATOR BETI"/>
    <property type="match status" value="1"/>
</dbReference>
<evidence type="ECO:0000313" key="6">
    <source>
        <dbReference type="EMBL" id="MBB6520995.1"/>
    </source>
</evidence>
<keyword evidence="1" id="KW-0805">Transcription regulation</keyword>
<gene>
    <name evidence="6" type="ORF">HNR48_001273</name>
</gene>
<dbReference type="Pfam" id="PF00440">
    <property type="entry name" value="TetR_N"/>
    <property type="match status" value="1"/>
</dbReference>
<dbReference type="Proteomes" id="UP000528457">
    <property type="component" value="Unassembled WGS sequence"/>
</dbReference>
<dbReference type="SUPFAM" id="SSF46689">
    <property type="entry name" value="Homeodomain-like"/>
    <property type="match status" value="1"/>
</dbReference>
<dbReference type="GO" id="GO:0000976">
    <property type="term" value="F:transcription cis-regulatory region binding"/>
    <property type="evidence" value="ECO:0007669"/>
    <property type="project" value="TreeGrafter"/>
</dbReference>
<dbReference type="InterPro" id="IPR050109">
    <property type="entry name" value="HTH-type_TetR-like_transc_reg"/>
</dbReference>
<dbReference type="PROSITE" id="PS01081">
    <property type="entry name" value="HTH_TETR_1"/>
    <property type="match status" value="1"/>
</dbReference>
<reference evidence="6 7" key="1">
    <citation type="submission" date="2020-08" db="EMBL/GenBank/DDBJ databases">
        <title>Genomic Encyclopedia of Type Strains, Phase IV (KMG-IV): sequencing the most valuable type-strain genomes for metagenomic binning, comparative biology and taxonomic classification.</title>
        <authorList>
            <person name="Goeker M."/>
        </authorList>
    </citation>
    <scope>NUCLEOTIDE SEQUENCE [LARGE SCALE GENOMIC DNA]</scope>
    <source>
        <strain evidence="6 7">DSM 22368</strain>
    </source>
</reference>
<keyword evidence="7" id="KW-1185">Reference proteome</keyword>
<dbReference type="Gene3D" id="1.10.357.10">
    <property type="entry name" value="Tetracycline Repressor, domain 2"/>
    <property type="match status" value="1"/>
</dbReference>
<dbReference type="AlphaFoldDB" id="A0A7X0MVD8"/>
<dbReference type="InterPro" id="IPR023772">
    <property type="entry name" value="DNA-bd_HTH_TetR-type_CS"/>
</dbReference>
<dbReference type="PANTHER" id="PTHR30055">
    <property type="entry name" value="HTH-TYPE TRANSCRIPTIONAL REGULATOR RUTR"/>
    <property type="match status" value="1"/>
</dbReference>